<evidence type="ECO:0000313" key="13">
    <source>
        <dbReference type="EMBL" id="KAI3838114.1"/>
    </source>
</evidence>
<reference evidence="13" key="1">
    <citation type="submission" date="2022-04" db="EMBL/GenBank/DDBJ databases">
        <title>A functionally conserved STORR gene fusion in Papaver species that diverged 16.8 million years ago.</title>
        <authorList>
            <person name="Catania T."/>
        </authorList>
    </citation>
    <scope>NUCLEOTIDE SEQUENCE</scope>
    <source>
        <strain evidence="13">S-188037</strain>
    </source>
</reference>
<dbReference type="SMART" id="SM00249">
    <property type="entry name" value="PHD"/>
    <property type="match status" value="3"/>
</dbReference>
<dbReference type="InterPro" id="IPR019787">
    <property type="entry name" value="Znf_PHD-finger"/>
</dbReference>
<dbReference type="PROSITE" id="PS50016">
    <property type="entry name" value="ZF_PHD_2"/>
    <property type="match status" value="2"/>
</dbReference>
<feature type="region of interest" description="Disordered" evidence="10">
    <location>
        <begin position="545"/>
        <end position="564"/>
    </location>
</feature>
<evidence type="ECO:0000256" key="5">
    <source>
        <dbReference type="ARBA" id="ARBA00022833"/>
    </source>
</evidence>
<feature type="compositionally biased region" description="Basic residues" evidence="10">
    <location>
        <begin position="437"/>
        <end position="451"/>
    </location>
</feature>
<evidence type="ECO:0000256" key="2">
    <source>
        <dbReference type="ARBA" id="ARBA00022723"/>
    </source>
</evidence>
<keyword evidence="8" id="KW-0539">Nucleus</keyword>
<evidence type="ECO:0000256" key="3">
    <source>
        <dbReference type="ARBA" id="ARBA00022737"/>
    </source>
</evidence>
<feature type="compositionally biased region" description="Basic and acidic residues" evidence="10">
    <location>
        <begin position="646"/>
        <end position="655"/>
    </location>
</feature>
<dbReference type="PANTHER" id="PTHR45888:SF4">
    <property type="entry name" value="PHD FINGER PROTEIN 10"/>
    <property type="match status" value="1"/>
</dbReference>
<feature type="region of interest" description="Disordered" evidence="10">
    <location>
        <begin position="716"/>
        <end position="795"/>
    </location>
</feature>
<keyword evidence="6" id="KW-0805">Transcription regulation</keyword>
<comment type="subcellular location">
    <subcellularLocation>
        <location evidence="1">Nucleus</location>
    </subcellularLocation>
</comment>
<keyword evidence="7" id="KW-0804">Transcription</keyword>
<evidence type="ECO:0000313" key="14">
    <source>
        <dbReference type="Proteomes" id="UP001202328"/>
    </source>
</evidence>
<dbReference type="EMBL" id="JAJJMB010017528">
    <property type="protein sequence ID" value="KAI3838114.1"/>
    <property type="molecule type" value="Genomic_DNA"/>
</dbReference>
<evidence type="ECO:0000256" key="8">
    <source>
        <dbReference type="ARBA" id="ARBA00023242"/>
    </source>
</evidence>
<feature type="domain" description="PHD-type" evidence="11">
    <location>
        <begin position="295"/>
        <end position="354"/>
    </location>
</feature>
<name>A0AAD4RXI2_9MAGN</name>
<dbReference type="GO" id="GO:0005634">
    <property type="term" value="C:nucleus"/>
    <property type="evidence" value="ECO:0007669"/>
    <property type="project" value="UniProtKB-SubCell"/>
</dbReference>
<feature type="region of interest" description="Disordered" evidence="10">
    <location>
        <begin position="498"/>
        <end position="519"/>
    </location>
</feature>
<dbReference type="InterPro" id="IPR001965">
    <property type="entry name" value="Znf_PHD"/>
</dbReference>
<proteinExistence type="predicted"/>
<accession>A0AAD4RXI2</accession>
<keyword evidence="4 9" id="KW-0863">Zinc-finger</keyword>
<dbReference type="InterPro" id="IPR013083">
    <property type="entry name" value="Znf_RING/FYVE/PHD"/>
</dbReference>
<organism evidence="13 14">
    <name type="scientific">Papaver atlanticum</name>
    <dbReference type="NCBI Taxonomy" id="357466"/>
    <lineage>
        <taxon>Eukaryota</taxon>
        <taxon>Viridiplantae</taxon>
        <taxon>Streptophyta</taxon>
        <taxon>Embryophyta</taxon>
        <taxon>Tracheophyta</taxon>
        <taxon>Spermatophyta</taxon>
        <taxon>Magnoliopsida</taxon>
        <taxon>Ranunculales</taxon>
        <taxon>Papaveraceae</taxon>
        <taxon>Papaveroideae</taxon>
        <taxon>Papaver</taxon>
    </lineage>
</organism>
<dbReference type="CDD" id="cd16448">
    <property type="entry name" value="RING-H2"/>
    <property type="match status" value="1"/>
</dbReference>
<evidence type="ECO:0000256" key="10">
    <source>
        <dbReference type="SAM" id="MobiDB-lite"/>
    </source>
</evidence>
<feature type="compositionally biased region" description="Basic and acidic residues" evidence="10">
    <location>
        <begin position="426"/>
        <end position="436"/>
    </location>
</feature>
<feature type="domain" description="RING-type" evidence="12">
    <location>
        <begin position="160"/>
        <end position="213"/>
    </location>
</feature>
<evidence type="ECO:0000259" key="11">
    <source>
        <dbReference type="PROSITE" id="PS50016"/>
    </source>
</evidence>
<dbReference type="PANTHER" id="PTHR45888">
    <property type="entry name" value="HL01030P-RELATED"/>
    <property type="match status" value="1"/>
</dbReference>
<evidence type="ECO:0000256" key="9">
    <source>
        <dbReference type="PROSITE-ProRule" id="PRU00175"/>
    </source>
</evidence>
<protein>
    <submittedName>
        <fullName evidence="13">Uncharacterized protein</fullName>
    </submittedName>
</protein>
<keyword evidence="3" id="KW-0677">Repeat</keyword>
<feature type="compositionally biased region" description="Polar residues" evidence="10">
    <location>
        <begin position="545"/>
        <end position="561"/>
    </location>
</feature>
<feature type="domain" description="PHD-type" evidence="11">
    <location>
        <begin position="157"/>
        <end position="215"/>
    </location>
</feature>
<gene>
    <name evidence="13" type="ORF">MKW98_009065</name>
</gene>
<dbReference type="AlphaFoldDB" id="A0AAD4RXI2"/>
<feature type="region of interest" description="Disordered" evidence="10">
    <location>
        <begin position="426"/>
        <end position="464"/>
    </location>
</feature>
<dbReference type="Gene3D" id="3.30.40.10">
    <property type="entry name" value="Zinc/RING finger domain, C3HC4 (zinc finger)"/>
    <property type="match status" value="2"/>
</dbReference>
<dbReference type="InterPro" id="IPR001841">
    <property type="entry name" value="Znf_RING"/>
</dbReference>
<dbReference type="InterPro" id="IPR011011">
    <property type="entry name" value="Znf_FYVE_PHD"/>
</dbReference>
<dbReference type="GO" id="GO:0008270">
    <property type="term" value="F:zinc ion binding"/>
    <property type="evidence" value="ECO:0007669"/>
    <property type="project" value="UniProtKB-KW"/>
</dbReference>
<dbReference type="Proteomes" id="UP001202328">
    <property type="component" value="Unassembled WGS sequence"/>
</dbReference>
<evidence type="ECO:0000256" key="4">
    <source>
        <dbReference type="ARBA" id="ARBA00022771"/>
    </source>
</evidence>
<evidence type="ECO:0000259" key="12">
    <source>
        <dbReference type="PROSITE" id="PS50089"/>
    </source>
</evidence>
<comment type="caution">
    <text evidence="13">The sequence shown here is derived from an EMBL/GenBank/DDBJ whole genome shotgun (WGS) entry which is preliminary data.</text>
</comment>
<dbReference type="Pfam" id="PF00628">
    <property type="entry name" value="PHD"/>
    <property type="match status" value="1"/>
</dbReference>
<dbReference type="PROSITE" id="PS50089">
    <property type="entry name" value="ZF_RING_2"/>
    <property type="match status" value="1"/>
</dbReference>
<sequence>MAFHSGCAISCGNICFCKRGFPKNLQKEKERDAFLDEINRVHDLLKDPWSTRVREKETIQVSVPKVVKPIQTSTILLVASKTAIDGSNDVYGCGGSGGDDELLSIQKKQASLQRKADVSSLAAEDFVRRFETGNLLDVGQEKAYDLAGEDQDSSAMNIMCRMCFSGENEGSERAIKMISCTFCSKKYHKSCIKNWAQHRDLFHWSSWACPSCRTCEVCRKVGDPTKLMFCKRCDGAHHCYCQQPPHKNVSSGPYLCPKHTKCHSCASTVPGSGLSTRWFLGYNYCDACGRLFVKGKYCPVCLKVYRDSESTPMVCCDDCERWVHCQCDGISDEKYLQFQVDGNLSYKCAACRGECYQVRDHDDAIQELWRRRDNVDQELIASLRALAGLPSQEKILSISPYSDDENDHVIPKNGNGRSLKISVKGLSDKTVKTPKEHGKKSSSKKYMKKTYKVPSSKTGPNQFDRLHDAQSLGYSLGDERNSDLQSYVNERNNILSPHLAIGSGHSKERRTINQSGSMQRGSIVDGEYVGNKEGRVPRVLHIKNSHSLNPLDSGGRQASKSDTVKGTKLVIHLGSRNRNNTNSPISEASNCHREQDLMASNGSEDTSQRKAYAVEPAQDGTARFGDGIGGNFDSGDRLRRSKHRSREGSSKKFGKVKSDFSELNHRTGVLNLSERHESPTVERTRVLLGRGVEHSLNVVEPSVGSTHRNDEVLLKRHSKGTPNIHGESYDGTPSDLESLPRDTKPLLKLKFKNPHPQNPEQTSIKGQRSKRKRPSPTVEKAPIREDEGYSQLHSDNQIDESIDANWILKKLGKDAIGKSVEVHESSDGSWHRGVVTDAIEGTSTITVLLDDAEETLSLYPRCAFGNWCCKSNLSCLLASFFLGVRRSCCLDVESDRFDLNDSN</sequence>
<feature type="region of interest" description="Disordered" evidence="10">
    <location>
        <begin position="620"/>
        <end position="655"/>
    </location>
</feature>
<dbReference type="FunFam" id="3.30.40.10:FF:000638">
    <property type="entry name" value="PHD finger family protein"/>
    <property type="match status" value="1"/>
</dbReference>
<evidence type="ECO:0000256" key="1">
    <source>
        <dbReference type="ARBA" id="ARBA00004123"/>
    </source>
</evidence>
<evidence type="ECO:0000256" key="6">
    <source>
        <dbReference type="ARBA" id="ARBA00023015"/>
    </source>
</evidence>
<dbReference type="SUPFAM" id="SSF57903">
    <property type="entry name" value="FYVE/PHD zinc finger"/>
    <property type="match status" value="3"/>
</dbReference>
<keyword evidence="5" id="KW-0862">Zinc</keyword>
<keyword evidence="2" id="KW-0479">Metal-binding</keyword>
<evidence type="ECO:0000256" key="7">
    <source>
        <dbReference type="ARBA" id="ARBA00023163"/>
    </source>
</evidence>
<dbReference type="FunFam" id="3.30.40.10:FF:000238">
    <property type="entry name" value="PHD finger family protein"/>
    <property type="match status" value="1"/>
</dbReference>
<keyword evidence="14" id="KW-1185">Reference proteome</keyword>